<dbReference type="GO" id="GO:0005615">
    <property type="term" value="C:extracellular space"/>
    <property type="evidence" value="ECO:0000318"/>
    <property type="project" value="GO_Central"/>
</dbReference>
<dbReference type="eggNOG" id="KOG3627">
    <property type="taxonomic scope" value="Eukaryota"/>
</dbReference>
<dbReference type="RefSeq" id="XP_009021129.1">
    <property type="nucleotide sequence ID" value="XM_009022881.1"/>
</dbReference>
<dbReference type="CDD" id="cd00190">
    <property type="entry name" value="Tryp_SPc"/>
    <property type="match status" value="1"/>
</dbReference>
<dbReference type="FunCoup" id="T1EM96">
    <property type="interactions" value="30"/>
</dbReference>
<dbReference type="SUPFAM" id="SSF50494">
    <property type="entry name" value="Trypsin-like serine proteases"/>
    <property type="match status" value="1"/>
</dbReference>
<dbReference type="GO" id="GO:0004252">
    <property type="term" value="F:serine-type endopeptidase activity"/>
    <property type="evidence" value="ECO:0000318"/>
    <property type="project" value="GO_Central"/>
</dbReference>
<dbReference type="Gene3D" id="2.40.10.10">
    <property type="entry name" value="Trypsin-like serine proteases"/>
    <property type="match status" value="1"/>
</dbReference>
<dbReference type="CTD" id="20197696"/>
<organism evidence="4 5">
    <name type="scientific">Helobdella robusta</name>
    <name type="common">Californian leech</name>
    <dbReference type="NCBI Taxonomy" id="6412"/>
    <lineage>
        <taxon>Eukaryota</taxon>
        <taxon>Metazoa</taxon>
        <taxon>Spiralia</taxon>
        <taxon>Lophotrochozoa</taxon>
        <taxon>Annelida</taxon>
        <taxon>Clitellata</taxon>
        <taxon>Hirudinea</taxon>
        <taxon>Rhynchobdellida</taxon>
        <taxon>Glossiphoniidae</taxon>
        <taxon>Helobdella</taxon>
    </lineage>
</organism>
<evidence type="ECO:0000259" key="2">
    <source>
        <dbReference type="PROSITE" id="PS50240"/>
    </source>
</evidence>
<dbReference type="SMART" id="SM00020">
    <property type="entry name" value="Tryp_SPc"/>
    <property type="match status" value="1"/>
</dbReference>
<dbReference type="AlphaFoldDB" id="T1EM96"/>
<dbReference type="PRINTS" id="PR00722">
    <property type="entry name" value="CHYMOTRYPSIN"/>
</dbReference>
<dbReference type="OrthoDB" id="10059102at2759"/>
<gene>
    <name evidence="4" type="primary">20197696</name>
    <name evidence="3" type="ORF">HELRODRAFT_157319</name>
</gene>
<dbReference type="InterPro" id="IPR009003">
    <property type="entry name" value="Peptidase_S1_PA"/>
</dbReference>
<dbReference type="InterPro" id="IPR043504">
    <property type="entry name" value="Peptidase_S1_PA_chymotrypsin"/>
</dbReference>
<evidence type="ECO:0000313" key="3">
    <source>
        <dbReference type="EMBL" id="ESO00958.1"/>
    </source>
</evidence>
<evidence type="ECO:0000313" key="5">
    <source>
        <dbReference type="Proteomes" id="UP000015101"/>
    </source>
</evidence>
<dbReference type="FunFam" id="2.40.10.10:FF:000151">
    <property type="entry name" value="Corin, isoform B"/>
    <property type="match status" value="1"/>
</dbReference>
<reference evidence="5" key="1">
    <citation type="submission" date="2012-12" db="EMBL/GenBank/DDBJ databases">
        <authorList>
            <person name="Hellsten U."/>
            <person name="Grimwood J."/>
            <person name="Chapman J.A."/>
            <person name="Shapiro H."/>
            <person name="Aerts A."/>
            <person name="Otillar R.P."/>
            <person name="Terry A.Y."/>
            <person name="Boore J.L."/>
            <person name="Simakov O."/>
            <person name="Marletaz F."/>
            <person name="Cho S.-J."/>
            <person name="Edsinger-Gonzales E."/>
            <person name="Havlak P."/>
            <person name="Kuo D.-H."/>
            <person name="Larsson T."/>
            <person name="Lv J."/>
            <person name="Arendt D."/>
            <person name="Savage R."/>
            <person name="Osoegawa K."/>
            <person name="de Jong P."/>
            <person name="Lindberg D.R."/>
            <person name="Seaver E.C."/>
            <person name="Weisblat D.A."/>
            <person name="Putnam N.H."/>
            <person name="Grigoriev I.V."/>
            <person name="Rokhsar D.S."/>
        </authorList>
    </citation>
    <scope>NUCLEOTIDE SEQUENCE</scope>
</reference>
<protein>
    <recommendedName>
        <fullName evidence="2">Peptidase S1 domain-containing protein</fullName>
    </recommendedName>
</protein>
<dbReference type="GeneID" id="20197696"/>
<name>T1EM96_HELRO</name>
<dbReference type="EMBL" id="KB096864">
    <property type="protein sequence ID" value="ESO00958.1"/>
    <property type="molecule type" value="Genomic_DNA"/>
</dbReference>
<dbReference type="PROSITE" id="PS00134">
    <property type="entry name" value="TRYPSIN_HIS"/>
    <property type="match status" value="1"/>
</dbReference>
<dbReference type="Pfam" id="PF00089">
    <property type="entry name" value="Trypsin"/>
    <property type="match status" value="1"/>
</dbReference>
<dbReference type="KEGG" id="hro:HELRODRAFT_157319"/>
<keyword evidence="5" id="KW-1185">Reference proteome</keyword>
<sequence length="266" mass="30124">MKFPKISKRIVGGQVSESGEWPWLVSMQLRFENNTVTHMCGGSLISDLWVLSAAHCFEKSSAPFLSNNPRDWTVRIGEHFMFEDGDEQDEVEVSKIIFNHNRDCCSENRTTEYDIVLIKLARPVKLNEVVNVVCLPGYNEPLKPGTPCLAAGWGHMEEKGQISETVRHVLVHTIDNDLCSTWYTSLEKGFQELTDNMLCAGEEDGGKDACQYDSGGPLVHYNEQEDRWIVFGIVSNGYGCARSRYPGIYTRVSSFIPWIEKTVKFE</sequence>
<dbReference type="EnsemblMetazoa" id="HelroT157319">
    <property type="protein sequence ID" value="HelroP157319"/>
    <property type="gene ID" value="HelroG157319"/>
</dbReference>
<keyword evidence="1" id="KW-1015">Disulfide bond</keyword>
<dbReference type="HOGENOM" id="CLU_006842_0_0_1"/>
<proteinExistence type="predicted"/>
<dbReference type="InterPro" id="IPR018114">
    <property type="entry name" value="TRYPSIN_HIS"/>
</dbReference>
<reference evidence="4" key="3">
    <citation type="submission" date="2015-06" db="UniProtKB">
        <authorList>
            <consortium name="EnsemblMetazoa"/>
        </authorList>
    </citation>
    <scope>IDENTIFICATION</scope>
</reference>
<evidence type="ECO:0000256" key="1">
    <source>
        <dbReference type="ARBA" id="ARBA00023157"/>
    </source>
</evidence>
<dbReference type="InterPro" id="IPR001254">
    <property type="entry name" value="Trypsin_dom"/>
</dbReference>
<dbReference type="PANTHER" id="PTHR24252">
    <property type="entry name" value="ACROSIN-RELATED"/>
    <property type="match status" value="1"/>
</dbReference>
<dbReference type="Proteomes" id="UP000015101">
    <property type="component" value="Unassembled WGS sequence"/>
</dbReference>
<dbReference type="GO" id="GO:0006508">
    <property type="term" value="P:proteolysis"/>
    <property type="evidence" value="ECO:0000318"/>
    <property type="project" value="GO_Central"/>
</dbReference>
<dbReference type="PROSITE" id="PS50240">
    <property type="entry name" value="TRYPSIN_DOM"/>
    <property type="match status" value="1"/>
</dbReference>
<dbReference type="OMA" id="HTIDNDL"/>
<dbReference type="EMBL" id="AMQM01005285">
    <property type="status" value="NOT_ANNOTATED_CDS"/>
    <property type="molecule type" value="Genomic_DNA"/>
</dbReference>
<reference evidence="3 5" key="2">
    <citation type="journal article" date="2013" name="Nature">
        <title>Insights into bilaterian evolution from three spiralian genomes.</title>
        <authorList>
            <person name="Simakov O."/>
            <person name="Marletaz F."/>
            <person name="Cho S.J."/>
            <person name="Edsinger-Gonzales E."/>
            <person name="Havlak P."/>
            <person name="Hellsten U."/>
            <person name="Kuo D.H."/>
            <person name="Larsson T."/>
            <person name="Lv J."/>
            <person name="Arendt D."/>
            <person name="Savage R."/>
            <person name="Osoegawa K."/>
            <person name="de Jong P."/>
            <person name="Grimwood J."/>
            <person name="Chapman J.A."/>
            <person name="Shapiro H."/>
            <person name="Aerts A."/>
            <person name="Otillar R.P."/>
            <person name="Terry A.Y."/>
            <person name="Boore J.L."/>
            <person name="Grigoriev I.V."/>
            <person name="Lindberg D.R."/>
            <person name="Seaver E.C."/>
            <person name="Weisblat D.A."/>
            <person name="Putnam N.H."/>
            <person name="Rokhsar D.S."/>
        </authorList>
    </citation>
    <scope>NUCLEOTIDE SEQUENCE</scope>
</reference>
<feature type="domain" description="Peptidase S1" evidence="2">
    <location>
        <begin position="10"/>
        <end position="264"/>
    </location>
</feature>
<dbReference type="InParanoid" id="T1EM96"/>
<dbReference type="STRING" id="6412.T1EM96"/>
<accession>T1EM96</accession>
<evidence type="ECO:0000313" key="4">
    <source>
        <dbReference type="EnsemblMetazoa" id="HelroP157319"/>
    </source>
</evidence>
<dbReference type="InterPro" id="IPR001314">
    <property type="entry name" value="Peptidase_S1A"/>
</dbReference>
<dbReference type="PANTHER" id="PTHR24252:SF7">
    <property type="entry name" value="HYALIN"/>
    <property type="match status" value="1"/>
</dbReference>